<dbReference type="RefSeq" id="WP_192748095.1">
    <property type="nucleotide sequence ID" value="NZ_BAABJL010000055.1"/>
</dbReference>
<dbReference type="EMBL" id="JADBEM010000001">
    <property type="protein sequence ID" value="MBE1603216.1"/>
    <property type="molecule type" value="Genomic_DNA"/>
</dbReference>
<dbReference type="AlphaFoldDB" id="A0A927MM60"/>
<dbReference type="Proteomes" id="UP000638648">
    <property type="component" value="Unassembled WGS sequence"/>
</dbReference>
<reference evidence="1" key="1">
    <citation type="submission" date="2020-10" db="EMBL/GenBank/DDBJ databases">
        <title>Sequencing the genomes of 1000 actinobacteria strains.</title>
        <authorList>
            <person name="Klenk H.-P."/>
        </authorList>
    </citation>
    <scope>NUCLEOTIDE SEQUENCE</scope>
    <source>
        <strain evidence="1">DSM 45354</strain>
    </source>
</reference>
<sequence length="114" mass="12052">MSDQRKYDSAGLRDHGKNLMRIGDDSHTAWARLKQKSEGMGDIFGDDLVGGLIGAAYGAIYALADGSLTSASDDLVAFGEKLKYVGDSNDQAEETHVTLLSDIGTSVDQAGVEV</sequence>
<accession>A0A927MM60</accession>
<organism evidence="1 2">
    <name type="scientific">Actinopolymorpha pittospori</name>
    <dbReference type="NCBI Taxonomy" id="648752"/>
    <lineage>
        <taxon>Bacteria</taxon>
        <taxon>Bacillati</taxon>
        <taxon>Actinomycetota</taxon>
        <taxon>Actinomycetes</taxon>
        <taxon>Propionibacteriales</taxon>
        <taxon>Actinopolymorphaceae</taxon>
        <taxon>Actinopolymorpha</taxon>
    </lineage>
</organism>
<keyword evidence="2" id="KW-1185">Reference proteome</keyword>
<gene>
    <name evidence="1" type="ORF">HEB94_000064</name>
</gene>
<protein>
    <recommendedName>
        <fullName evidence="3">Excreted virulence factor EspC, type VII ESX diderm</fullName>
    </recommendedName>
</protein>
<proteinExistence type="predicted"/>
<comment type="caution">
    <text evidence="1">The sequence shown here is derived from an EMBL/GenBank/DDBJ whole genome shotgun (WGS) entry which is preliminary data.</text>
</comment>
<name>A0A927MM60_9ACTN</name>
<evidence type="ECO:0000313" key="1">
    <source>
        <dbReference type="EMBL" id="MBE1603216.1"/>
    </source>
</evidence>
<evidence type="ECO:0000313" key="2">
    <source>
        <dbReference type="Proteomes" id="UP000638648"/>
    </source>
</evidence>
<evidence type="ECO:0008006" key="3">
    <source>
        <dbReference type="Google" id="ProtNLM"/>
    </source>
</evidence>